<protein>
    <submittedName>
        <fullName evidence="1">Uncharacterized protein</fullName>
    </submittedName>
</protein>
<dbReference type="AlphaFoldDB" id="A0A9P4LHS7"/>
<reference evidence="1" key="1">
    <citation type="journal article" date="2020" name="Stud. Mycol.">
        <title>101 Dothideomycetes genomes: a test case for predicting lifestyles and emergence of pathogens.</title>
        <authorList>
            <person name="Haridas S."/>
            <person name="Albert R."/>
            <person name="Binder M."/>
            <person name="Bloem J."/>
            <person name="Labutti K."/>
            <person name="Salamov A."/>
            <person name="Andreopoulos B."/>
            <person name="Baker S."/>
            <person name="Barry K."/>
            <person name="Bills G."/>
            <person name="Bluhm B."/>
            <person name="Cannon C."/>
            <person name="Castanera R."/>
            <person name="Culley D."/>
            <person name="Daum C."/>
            <person name="Ezra D."/>
            <person name="Gonzalez J."/>
            <person name="Henrissat B."/>
            <person name="Kuo A."/>
            <person name="Liang C."/>
            <person name="Lipzen A."/>
            <person name="Lutzoni F."/>
            <person name="Magnuson J."/>
            <person name="Mondo S."/>
            <person name="Nolan M."/>
            <person name="Ohm R."/>
            <person name="Pangilinan J."/>
            <person name="Park H.-J."/>
            <person name="Ramirez L."/>
            <person name="Alfaro M."/>
            <person name="Sun H."/>
            <person name="Tritt A."/>
            <person name="Yoshinaga Y."/>
            <person name="Zwiers L.-H."/>
            <person name="Turgeon B."/>
            <person name="Goodwin S."/>
            <person name="Spatafora J."/>
            <person name="Crous P."/>
            <person name="Grigoriev I."/>
        </authorList>
    </citation>
    <scope>NUCLEOTIDE SEQUENCE</scope>
    <source>
        <strain evidence="1">CBS 110217</strain>
    </source>
</reference>
<dbReference type="EMBL" id="ML978282">
    <property type="protein sequence ID" value="KAF2024857.1"/>
    <property type="molecule type" value="Genomic_DNA"/>
</dbReference>
<evidence type="ECO:0000313" key="1">
    <source>
        <dbReference type="EMBL" id="KAF2024857.1"/>
    </source>
</evidence>
<comment type="caution">
    <text evidence="1">The sequence shown here is derived from an EMBL/GenBank/DDBJ whole genome shotgun (WGS) entry which is preliminary data.</text>
</comment>
<dbReference type="OrthoDB" id="3860121at2759"/>
<gene>
    <name evidence="1" type="ORF">EK21DRAFT_104383</name>
</gene>
<sequence length="201" mass="23660">MQCQRKQSERLFANIREVMVEECYHFKKNAQSQIDVDSDAEHWKRFIDIAQSRMSKECLAPLAKTAESWGMDKVQYYEWASAGQKYCHVLGAAASQTPIWEEALIKLNQLLLRRITEGRSLRTTANPIYLLDLERLVAWRGKVDFEKRGRKAYTLRYEPITEADLPEGYELDHFGLIRSPHQPHQQFRFIKHIRGQACYLR</sequence>
<name>A0A9P4LHS7_9PLEO</name>
<proteinExistence type="predicted"/>
<evidence type="ECO:0000313" key="2">
    <source>
        <dbReference type="Proteomes" id="UP000799777"/>
    </source>
</evidence>
<accession>A0A9P4LHS7</accession>
<organism evidence="1 2">
    <name type="scientific">Setomelanomma holmii</name>
    <dbReference type="NCBI Taxonomy" id="210430"/>
    <lineage>
        <taxon>Eukaryota</taxon>
        <taxon>Fungi</taxon>
        <taxon>Dikarya</taxon>
        <taxon>Ascomycota</taxon>
        <taxon>Pezizomycotina</taxon>
        <taxon>Dothideomycetes</taxon>
        <taxon>Pleosporomycetidae</taxon>
        <taxon>Pleosporales</taxon>
        <taxon>Pleosporineae</taxon>
        <taxon>Phaeosphaeriaceae</taxon>
        <taxon>Setomelanomma</taxon>
    </lineage>
</organism>
<dbReference type="Proteomes" id="UP000799777">
    <property type="component" value="Unassembled WGS sequence"/>
</dbReference>
<keyword evidence="2" id="KW-1185">Reference proteome</keyword>